<dbReference type="EMBL" id="JWZT01003125">
    <property type="protein sequence ID" value="KII67630.1"/>
    <property type="molecule type" value="Genomic_DNA"/>
</dbReference>
<proteinExistence type="predicted"/>
<dbReference type="AlphaFoldDB" id="A0A0C2MU00"/>
<dbReference type="Proteomes" id="UP000031668">
    <property type="component" value="Unassembled WGS sequence"/>
</dbReference>
<name>A0A0C2MU00_THEKT</name>
<organism evidence="2 3">
    <name type="scientific">Thelohanellus kitauei</name>
    <name type="common">Myxosporean</name>
    <dbReference type="NCBI Taxonomy" id="669202"/>
    <lineage>
        <taxon>Eukaryota</taxon>
        <taxon>Metazoa</taxon>
        <taxon>Cnidaria</taxon>
        <taxon>Myxozoa</taxon>
        <taxon>Myxosporea</taxon>
        <taxon>Bivalvulida</taxon>
        <taxon>Platysporina</taxon>
        <taxon>Myxobolidae</taxon>
        <taxon>Thelohanellus</taxon>
    </lineage>
</organism>
<keyword evidence="3" id="KW-1185">Reference proteome</keyword>
<protein>
    <submittedName>
        <fullName evidence="2">Uncharacterized protein</fullName>
    </submittedName>
</protein>
<sequence length="112" mass="12295">MSSSMPSLYVHLVFLAVTAENAVSHKSVLEKDTRTLLALSDSSEYSWKHASRITAVAFGGTSRAVSYQTTIRPIIVRGQLNRSTGIPKDFNPIKCADIVATEILMKVMLQLL</sequence>
<feature type="chain" id="PRO_5002152383" evidence="1">
    <location>
        <begin position="20"/>
        <end position="112"/>
    </location>
</feature>
<reference evidence="2 3" key="1">
    <citation type="journal article" date="2014" name="Genome Biol. Evol.">
        <title>The genome of the myxosporean Thelohanellus kitauei shows adaptations to nutrient acquisition within its fish host.</title>
        <authorList>
            <person name="Yang Y."/>
            <person name="Xiong J."/>
            <person name="Zhou Z."/>
            <person name="Huo F."/>
            <person name="Miao W."/>
            <person name="Ran C."/>
            <person name="Liu Y."/>
            <person name="Zhang J."/>
            <person name="Feng J."/>
            <person name="Wang M."/>
            <person name="Wang M."/>
            <person name="Wang L."/>
            <person name="Yao B."/>
        </authorList>
    </citation>
    <scope>NUCLEOTIDE SEQUENCE [LARGE SCALE GENOMIC DNA]</scope>
    <source>
        <strain evidence="2">Wuqing</strain>
    </source>
</reference>
<keyword evidence="1" id="KW-0732">Signal</keyword>
<accession>A0A0C2MU00</accession>
<evidence type="ECO:0000313" key="2">
    <source>
        <dbReference type="EMBL" id="KII67630.1"/>
    </source>
</evidence>
<evidence type="ECO:0000256" key="1">
    <source>
        <dbReference type="SAM" id="SignalP"/>
    </source>
</evidence>
<evidence type="ECO:0000313" key="3">
    <source>
        <dbReference type="Proteomes" id="UP000031668"/>
    </source>
</evidence>
<comment type="caution">
    <text evidence="2">The sequence shown here is derived from an EMBL/GenBank/DDBJ whole genome shotgun (WGS) entry which is preliminary data.</text>
</comment>
<feature type="signal peptide" evidence="1">
    <location>
        <begin position="1"/>
        <end position="19"/>
    </location>
</feature>
<gene>
    <name evidence="2" type="ORF">RF11_02887</name>
</gene>